<gene>
    <name evidence="9" type="ORF">N0V83_007428</name>
</gene>
<feature type="transmembrane region" description="Helical" evidence="7">
    <location>
        <begin position="588"/>
        <end position="608"/>
    </location>
</feature>
<evidence type="ECO:0000256" key="1">
    <source>
        <dbReference type="ARBA" id="ARBA00004141"/>
    </source>
</evidence>
<proteinExistence type="predicted"/>
<dbReference type="InterPro" id="IPR036259">
    <property type="entry name" value="MFS_trans_sf"/>
</dbReference>
<dbReference type="FunFam" id="1.20.1250.20:FF:000011">
    <property type="entry name" value="MFS multidrug transporter, putative"/>
    <property type="match status" value="1"/>
</dbReference>
<accession>A0A9W8Y5V3</accession>
<feature type="domain" description="Major facilitator superfamily (MFS) profile" evidence="8">
    <location>
        <begin position="179"/>
        <end position="613"/>
    </location>
</feature>
<feature type="transmembrane region" description="Helical" evidence="7">
    <location>
        <begin position="493"/>
        <end position="512"/>
    </location>
</feature>
<comment type="subcellular location">
    <subcellularLocation>
        <location evidence="1">Membrane</location>
        <topology evidence="1">Multi-pass membrane protein</topology>
    </subcellularLocation>
</comment>
<feature type="transmembrane region" description="Helical" evidence="7">
    <location>
        <begin position="414"/>
        <end position="433"/>
    </location>
</feature>
<dbReference type="Pfam" id="PF07690">
    <property type="entry name" value="MFS_1"/>
    <property type="match status" value="1"/>
</dbReference>
<dbReference type="PANTHER" id="PTHR23502:SF23">
    <property type="entry name" value="FLUCONAZOLE RESISTANCE PROTEIN 1"/>
    <property type="match status" value="1"/>
</dbReference>
<keyword evidence="2 7" id="KW-0812">Transmembrane</keyword>
<evidence type="ECO:0000313" key="9">
    <source>
        <dbReference type="EMBL" id="KAJ4366899.1"/>
    </source>
</evidence>
<keyword evidence="4 7" id="KW-0472">Membrane</keyword>
<feature type="region of interest" description="Disordered" evidence="6">
    <location>
        <begin position="44"/>
        <end position="68"/>
    </location>
</feature>
<dbReference type="AlphaFoldDB" id="A0A9W8Y5V3"/>
<evidence type="ECO:0000256" key="6">
    <source>
        <dbReference type="SAM" id="MobiDB-lite"/>
    </source>
</evidence>
<dbReference type="CDD" id="cd17323">
    <property type="entry name" value="MFS_Tpo1_MDR_like"/>
    <property type="match status" value="1"/>
</dbReference>
<feature type="coiled-coil region" evidence="5">
    <location>
        <begin position="81"/>
        <end position="108"/>
    </location>
</feature>
<feature type="transmembrane region" description="Helical" evidence="7">
    <location>
        <begin position="250"/>
        <end position="275"/>
    </location>
</feature>
<feature type="transmembrane region" description="Helical" evidence="7">
    <location>
        <begin position="518"/>
        <end position="545"/>
    </location>
</feature>
<dbReference type="PANTHER" id="PTHR23502">
    <property type="entry name" value="MAJOR FACILITATOR SUPERFAMILY"/>
    <property type="match status" value="1"/>
</dbReference>
<evidence type="ECO:0000256" key="3">
    <source>
        <dbReference type="ARBA" id="ARBA00022989"/>
    </source>
</evidence>
<dbReference type="Gene3D" id="1.20.1250.20">
    <property type="entry name" value="MFS general substrate transporter like domains"/>
    <property type="match status" value="1"/>
</dbReference>
<dbReference type="InterPro" id="IPR011701">
    <property type="entry name" value="MFS"/>
</dbReference>
<feature type="transmembrane region" description="Helical" evidence="7">
    <location>
        <begin position="179"/>
        <end position="198"/>
    </location>
</feature>
<dbReference type="OrthoDB" id="3357846at2759"/>
<evidence type="ECO:0000256" key="2">
    <source>
        <dbReference type="ARBA" id="ARBA00022692"/>
    </source>
</evidence>
<sequence>MVAALIRDAPIGQVIRYITKNRVLQYPEERPDFQVPAAYTRHARPVPKRLGTNATDESQLEPEGPATEEVVYPDPETILQLEELDTISDEKETELEKLQTARTQHTAKTQISRVGTRTALQKSISRADLEQQFSLASVERGPSRPIEPETLDDGTILVDWYDTDDADNPQNWSFHKKNVVLAQILMYTMGVYMGSAIYSPSIPGVMQRFGVEIGAASLGLSMYVLAYGIGPLLFSPLSEIPIIGRNPPYMISYAIFMVLLVPTALVDNFAGLVVLRFLQGFFGSPCLATGGATLQDVYSLIKLPYVLSLWAFAATCGPALGPIISGFSVAAKNWRWSLWEMLWMNGPIFLSLFFFLPETSSANILLRRAQRLRKLTGDNRLMSQSEIDQANLTARDIAVEALWRPFQLMLLDPSIAFTAVYTAIIYGIFYSFFEAFPLVYNEMYHFNLGELGLTFLSVTVGVILSITWYWWYIYYRVEPSIRANGLGSPERRLIPALFVTFFVPVGLFIFGWSSNPSVHWIVSCIGIVITTIGIFLIIQCIFLYLPLSYPQYAASLFAGNDFTRSALAAGAIHFSYPMFHNMGVDRGVSLLAGLTVGCSIGVYVLFFFGAKLRAKSRFAAK</sequence>
<evidence type="ECO:0000259" key="8">
    <source>
        <dbReference type="PROSITE" id="PS50850"/>
    </source>
</evidence>
<dbReference type="GO" id="GO:0015244">
    <property type="term" value="F:fluconazole transmembrane transporter activity"/>
    <property type="evidence" value="ECO:0007669"/>
    <property type="project" value="TreeGrafter"/>
</dbReference>
<dbReference type="InterPro" id="IPR020846">
    <property type="entry name" value="MFS_dom"/>
</dbReference>
<feature type="transmembrane region" description="Helical" evidence="7">
    <location>
        <begin position="552"/>
        <end position="576"/>
    </location>
</feature>
<feature type="transmembrane region" description="Helical" evidence="7">
    <location>
        <begin position="348"/>
        <end position="366"/>
    </location>
</feature>
<dbReference type="Proteomes" id="UP001140560">
    <property type="component" value="Unassembled WGS sequence"/>
</dbReference>
<keyword evidence="3 7" id="KW-1133">Transmembrane helix</keyword>
<feature type="transmembrane region" description="Helical" evidence="7">
    <location>
        <begin position="453"/>
        <end position="472"/>
    </location>
</feature>
<feature type="transmembrane region" description="Helical" evidence="7">
    <location>
        <begin position="305"/>
        <end position="328"/>
    </location>
</feature>
<organism evidence="9 10">
    <name type="scientific">Neocucurbitaria cava</name>
    <dbReference type="NCBI Taxonomy" id="798079"/>
    <lineage>
        <taxon>Eukaryota</taxon>
        <taxon>Fungi</taxon>
        <taxon>Dikarya</taxon>
        <taxon>Ascomycota</taxon>
        <taxon>Pezizomycotina</taxon>
        <taxon>Dothideomycetes</taxon>
        <taxon>Pleosporomycetidae</taxon>
        <taxon>Pleosporales</taxon>
        <taxon>Pleosporineae</taxon>
        <taxon>Cucurbitariaceae</taxon>
        <taxon>Neocucurbitaria</taxon>
    </lineage>
</organism>
<dbReference type="EMBL" id="JAPEUY010000013">
    <property type="protein sequence ID" value="KAJ4366899.1"/>
    <property type="molecule type" value="Genomic_DNA"/>
</dbReference>
<reference evidence="9" key="1">
    <citation type="submission" date="2022-10" db="EMBL/GenBank/DDBJ databases">
        <title>Tapping the CABI collections for fungal endophytes: first genome assemblies for Collariella, Neodidymelliopsis, Ascochyta clinopodiicola, Didymella pomorum, Didymosphaeria variabile, Neocosmospora piperis and Neocucurbitaria cava.</title>
        <authorList>
            <person name="Hill R."/>
        </authorList>
    </citation>
    <scope>NUCLEOTIDE SEQUENCE</scope>
    <source>
        <strain evidence="9">IMI 356814</strain>
    </source>
</reference>
<feature type="transmembrane region" description="Helical" evidence="7">
    <location>
        <begin position="210"/>
        <end position="230"/>
    </location>
</feature>
<name>A0A9W8Y5V3_9PLEO</name>
<evidence type="ECO:0000256" key="7">
    <source>
        <dbReference type="SAM" id="Phobius"/>
    </source>
</evidence>
<comment type="caution">
    <text evidence="9">The sequence shown here is derived from an EMBL/GenBank/DDBJ whole genome shotgun (WGS) entry which is preliminary data.</text>
</comment>
<protein>
    <recommendedName>
        <fullName evidence="8">Major facilitator superfamily (MFS) profile domain-containing protein</fullName>
    </recommendedName>
</protein>
<keyword evidence="5" id="KW-0175">Coiled coil</keyword>
<evidence type="ECO:0000256" key="4">
    <source>
        <dbReference type="ARBA" id="ARBA00023136"/>
    </source>
</evidence>
<evidence type="ECO:0000256" key="5">
    <source>
        <dbReference type="SAM" id="Coils"/>
    </source>
</evidence>
<dbReference type="PROSITE" id="PS50850">
    <property type="entry name" value="MFS"/>
    <property type="match status" value="1"/>
</dbReference>
<dbReference type="GO" id="GO:1990961">
    <property type="term" value="P:xenobiotic detoxification by transmembrane export across the plasma membrane"/>
    <property type="evidence" value="ECO:0007669"/>
    <property type="project" value="TreeGrafter"/>
</dbReference>
<dbReference type="SUPFAM" id="SSF103473">
    <property type="entry name" value="MFS general substrate transporter"/>
    <property type="match status" value="1"/>
</dbReference>
<evidence type="ECO:0000313" key="10">
    <source>
        <dbReference type="Proteomes" id="UP001140560"/>
    </source>
</evidence>
<dbReference type="GO" id="GO:0005886">
    <property type="term" value="C:plasma membrane"/>
    <property type="evidence" value="ECO:0007669"/>
    <property type="project" value="TreeGrafter"/>
</dbReference>
<keyword evidence="10" id="KW-1185">Reference proteome</keyword>